<reference evidence="7 8" key="1">
    <citation type="submission" date="2019-11" db="EMBL/GenBank/DDBJ databases">
        <authorList>
            <person name="Cho J.-C."/>
        </authorList>
    </citation>
    <scope>NUCLEOTIDE SEQUENCE [LARGE SCALE GENOMIC DNA]</scope>
    <source>
        <strain evidence="6 7">JH1073</strain>
        <strain evidence="5 8">JH702</strain>
    </source>
</reference>
<dbReference type="SUPFAM" id="SSF53686">
    <property type="entry name" value="Tryptophan synthase beta subunit-like PLP-dependent enzymes"/>
    <property type="match status" value="1"/>
</dbReference>
<evidence type="ECO:0000256" key="1">
    <source>
        <dbReference type="ARBA" id="ARBA00001933"/>
    </source>
</evidence>
<dbReference type="PANTHER" id="PTHR10314">
    <property type="entry name" value="CYSTATHIONINE BETA-SYNTHASE"/>
    <property type="match status" value="1"/>
</dbReference>
<evidence type="ECO:0000313" key="5">
    <source>
        <dbReference type="EMBL" id="MDG0866061.1"/>
    </source>
</evidence>
<reference evidence="6" key="2">
    <citation type="journal article" date="2023" name="Nat. Commun.">
        <title>Cultivation of marine bacteria of the SAR202 clade.</title>
        <authorList>
            <person name="Lim Y."/>
            <person name="Seo J.H."/>
            <person name="Giovannoni S.J."/>
            <person name="Kang I."/>
            <person name="Cho J.C."/>
        </authorList>
    </citation>
    <scope>NUCLEOTIDE SEQUENCE</scope>
    <source>
        <strain evidence="6">JH1073</strain>
    </source>
</reference>
<evidence type="ECO:0000313" key="8">
    <source>
        <dbReference type="Proteomes" id="UP001321249"/>
    </source>
</evidence>
<evidence type="ECO:0000259" key="4">
    <source>
        <dbReference type="Pfam" id="PF00291"/>
    </source>
</evidence>
<dbReference type="InterPro" id="IPR001926">
    <property type="entry name" value="TrpB-like_PALP"/>
</dbReference>
<dbReference type="Proteomes" id="UP001321249">
    <property type="component" value="Unassembled WGS sequence"/>
</dbReference>
<evidence type="ECO:0000256" key="3">
    <source>
        <dbReference type="SAM" id="MobiDB-lite"/>
    </source>
</evidence>
<sequence length="367" mass="38578">MNVPNHKLRCLDCSSKQEPSVNDLYCAECGGLFAVEYLNTPDGEMPRLPMDDPSTANSLGEGDTPLVFLEKTGEELGLGSLWAKLEFMAPTGSFKDRGSAILTTIGRDLGVTEFIEDSSGNAGASLSAYAAAAGLKAHVFAPASAASGKLDQIQIFGASLHKVEGPRQAATDAAEDFVKERGLVYMSHNLSPYFSEGMKAASYEIAEVIDDGIDHVVLPVGNGSLLIGMVRGFQELREAGIIERIPKFHGVQAEAVRPVVAALNGEDWSHDDVQPTNASGIAVSKPPRLAEMVEAIKSTGGSGVTVSEESLTEWQARLAASEGIFAEMTSAGAFAGLVKLVDSGVIAHDSNVCVPITGSGLKEPLKK</sequence>
<dbReference type="GO" id="GO:1901605">
    <property type="term" value="P:alpha-amino acid metabolic process"/>
    <property type="evidence" value="ECO:0007669"/>
    <property type="project" value="UniProtKB-ARBA"/>
</dbReference>
<keyword evidence="7" id="KW-1185">Reference proteome</keyword>
<keyword evidence="2" id="KW-0663">Pyridoxal phosphate</keyword>
<dbReference type="Gene3D" id="3.40.50.1100">
    <property type="match status" value="2"/>
</dbReference>
<gene>
    <name evidence="5" type="ORF">GKO46_03125</name>
    <name evidence="6" type="ORF">GKO48_06135</name>
</gene>
<dbReference type="RefSeq" id="WP_342822677.1">
    <property type="nucleotide sequence ID" value="NZ_CP046146.1"/>
</dbReference>
<name>A0AAJ5ZJE8_9CHLR</name>
<dbReference type="InterPro" id="IPR036052">
    <property type="entry name" value="TrpB-like_PALP_sf"/>
</dbReference>
<dbReference type="Proteomes" id="UP001219901">
    <property type="component" value="Chromosome"/>
</dbReference>
<dbReference type="EMBL" id="WMBE01000001">
    <property type="protein sequence ID" value="MDG0866061.1"/>
    <property type="molecule type" value="Genomic_DNA"/>
</dbReference>
<accession>A0AAJ5ZJE8</accession>
<feature type="region of interest" description="Disordered" evidence="3">
    <location>
        <begin position="44"/>
        <end position="63"/>
    </location>
</feature>
<protein>
    <submittedName>
        <fullName evidence="6">Pyridoxal-phosphate dependent enzyme</fullName>
    </submittedName>
</protein>
<comment type="cofactor">
    <cofactor evidence="1">
        <name>pyridoxal 5'-phosphate</name>
        <dbReference type="ChEBI" id="CHEBI:597326"/>
    </cofactor>
</comment>
<dbReference type="InterPro" id="IPR050214">
    <property type="entry name" value="Cys_Synth/Cystath_Beta-Synth"/>
</dbReference>
<evidence type="ECO:0000313" key="7">
    <source>
        <dbReference type="Proteomes" id="UP001219901"/>
    </source>
</evidence>
<dbReference type="EMBL" id="CP046147">
    <property type="protein sequence ID" value="WFG39213.1"/>
    <property type="molecule type" value="Genomic_DNA"/>
</dbReference>
<reference evidence="7" key="3">
    <citation type="submission" date="2023-06" db="EMBL/GenBank/DDBJ databases">
        <title>Pangenomics reveal diversification of enzyme families and niche specialization in globally abundant SAR202 bacteria.</title>
        <authorList>
            <person name="Saw J.H.W."/>
        </authorList>
    </citation>
    <scope>NUCLEOTIDE SEQUENCE [LARGE SCALE GENOMIC DNA]</scope>
    <source>
        <strain evidence="7">JH1073</strain>
    </source>
</reference>
<feature type="domain" description="Tryptophan synthase beta chain-like PALP" evidence="4">
    <location>
        <begin position="58"/>
        <end position="358"/>
    </location>
</feature>
<dbReference type="Pfam" id="PF00291">
    <property type="entry name" value="PALP"/>
    <property type="match status" value="1"/>
</dbReference>
<evidence type="ECO:0000313" key="6">
    <source>
        <dbReference type="EMBL" id="WFG39213.1"/>
    </source>
</evidence>
<organism evidence="6 7">
    <name type="scientific">Candidatus Lucifugimonas marina</name>
    <dbReference type="NCBI Taxonomy" id="3038979"/>
    <lineage>
        <taxon>Bacteria</taxon>
        <taxon>Bacillati</taxon>
        <taxon>Chloroflexota</taxon>
        <taxon>Dehalococcoidia</taxon>
        <taxon>SAR202 cluster</taxon>
        <taxon>Candidatus Lucifugimonadales</taxon>
        <taxon>Candidatus Lucifugimonadaceae</taxon>
        <taxon>Candidatus Lucifugimonas</taxon>
    </lineage>
</organism>
<evidence type="ECO:0000256" key="2">
    <source>
        <dbReference type="ARBA" id="ARBA00022898"/>
    </source>
</evidence>
<dbReference type="AlphaFoldDB" id="A0AAJ5ZJE8"/>
<proteinExistence type="predicted"/>